<evidence type="ECO:0000313" key="2">
    <source>
        <dbReference type="Proteomes" id="UP000799436"/>
    </source>
</evidence>
<organism evidence="1 2">
    <name type="scientific">Teratosphaeria nubilosa</name>
    <dbReference type="NCBI Taxonomy" id="161662"/>
    <lineage>
        <taxon>Eukaryota</taxon>
        <taxon>Fungi</taxon>
        <taxon>Dikarya</taxon>
        <taxon>Ascomycota</taxon>
        <taxon>Pezizomycotina</taxon>
        <taxon>Dothideomycetes</taxon>
        <taxon>Dothideomycetidae</taxon>
        <taxon>Mycosphaerellales</taxon>
        <taxon>Teratosphaeriaceae</taxon>
        <taxon>Teratosphaeria</taxon>
    </lineage>
</organism>
<gene>
    <name evidence="1" type="ORF">EJ03DRAFT_154841</name>
</gene>
<dbReference type="AlphaFoldDB" id="A0A6G1LL42"/>
<sequence length="150" mass="16746">MSLGLCRQQGTNSSLVRPGLLPMREHRRVLRARCHARDSVFSSKALRLRCAYAHGSRPSQTQTQAQALGASERRGTQRIREMGSGGVKRRCLRIGGRRVRACALSCHVKPVIVRRCKAWKIWLVTLLLLWTKQQGESGGAETLLTDDCVP</sequence>
<keyword evidence="2" id="KW-1185">Reference proteome</keyword>
<proteinExistence type="predicted"/>
<name>A0A6G1LL42_9PEZI</name>
<dbReference type="EMBL" id="ML995812">
    <property type="protein sequence ID" value="KAF2773138.1"/>
    <property type="molecule type" value="Genomic_DNA"/>
</dbReference>
<protein>
    <submittedName>
        <fullName evidence="1">Uncharacterized protein</fullName>
    </submittedName>
</protein>
<accession>A0A6G1LL42</accession>
<reference evidence="1" key="1">
    <citation type="journal article" date="2020" name="Stud. Mycol.">
        <title>101 Dothideomycetes genomes: a test case for predicting lifestyles and emergence of pathogens.</title>
        <authorList>
            <person name="Haridas S."/>
            <person name="Albert R."/>
            <person name="Binder M."/>
            <person name="Bloem J."/>
            <person name="Labutti K."/>
            <person name="Salamov A."/>
            <person name="Andreopoulos B."/>
            <person name="Baker S."/>
            <person name="Barry K."/>
            <person name="Bills G."/>
            <person name="Bluhm B."/>
            <person name="Cannon C."/>
            <person name="Castanera R."/>
            <person name="Culley D."/>
            <person name="Daum C."/>
            <person name="Ezra D."/>
            <person name="Gonzalez J."/>
            <person name="Henrissat B."/>
            <person name="Kuo A."/>
            <person name="Liang C."/>
            <person name="Lipzen A."/>
            <person name="Lutzoni F."/>
            <person name="Magnuson J."/>
            <person name="Mondo S."/>
            <person name="Nolan M."/>
            <person name="Ohm R."/>
            <person name="Pangilinan J."/>
            <person name="Park H.-J."/>
            <person name="Ramirez L."/>
            <person name="Alfaro M."/>
            <person name="Sun H."/>
            <person name="Tritt A."/>
            <person name="Yoshinaga Y."/>
            <person name="Zwiers L.-H."/>
            <person name="Turgeon B."/>
            <person name="Goodwin S."/>
            <person name="Spatafora J."/>
            <person name="Crous P."/>
            <person name="Grigoriev I."/>
        </authorList>
    </citation>
    <scope>NUCLEOTIDE SEQUENCE</scope>
    <source>
        <strain evidence="1">CBS 116005</strain>
    </source>
</reference>
<evidence type="ECO:0000313" key="1">
    <source>
        <dbReference type="EMBL" id="KAF2773138.1"/>
    </source>
</evidence>
<dbReference type="Proteomes" id="UP000799436">
    <property type="component" value="Unassembled WGS sequence"/>
</dbReference>